<dbReference type="Proteomes" id="UP000199328">
    <property type="component" value="Unassembled WGS sequence"/>
</dbReference>
<organism evidence="2 3">
    <name type="scientific">Meinhardsimonia xiamenensis</name>
    <dbReference type="NCBI Taxonomy" id="990712"/>
    <lineage>
        <taxon>Bacteria</taxon>
        <taxon>Pseudomonadati</taxon>
        <taxon>Pseudomonadota</taxon>
        <taxon>Alphaproteobacteria</taxon>
        <taxon>Rhodobacterales</taxon>
        <taxon>Paracoccaceae</taxon>
        <taxon>Meinhardsimonia</taxon>
    </lineage>
</organism>
<feature type="transmembrane region" description="Helical" evidence="1">
    <location>
        <begin position="12"/>
        <end position="29"/>
    </location>
</feature>
<keyword evidence="3" id="KW-1185">Reference proteome</keyword>
<keyword evidence="1" id="KW-0472">Membrane</keyword>
<dbReference type="STRING" id="990712.SAMN05216257_10478"/>
<proteinExistence type="predicted"/>
<dbReference type="EMBL" id="FNFV01000004">
    <property type="protein sequence ID" value="SDK68971.1"/>
    <property type="molecule type" value="Genomic_DNA"/>
</dbReference>
<evidence type="ECO:0000313" key="2">
    <source>
        <dbReference type="EMBL" id="SDK68971.1"/>
    </source>
</evidence>
<name>A0A1G9DYK4_9RHOB</name>
<keyword evidence="1" id="KW-0812">Transmembrane</keyword>
<accession>A0A1G9DYK4</accession>
<reference evidence="3" key="1">
    <citation type="submission" date="2016-10" db="EMBL/GenBank/DDBJ databases">
        <authorList>
            <person name="Varghese N."/>
            <person name="Submissions S."/>
        </authorList>
    </citation>
    <scope>NUCLEOTIDE SEQUENCE [LARGE SCALE GENOMIC DNA]</scope>
    <source>
        <strain evidence="3">CGMCC 1.10789</strain>
    </source>
</reference>
<dbReference type="OrthoDB" id="7869470at2"/>
<evidence type="ECO:0000256" key="1">
    <source>
        <dbReference type="SAM" id="Phobius"/>
    </source>
</evidence>
<sequence length="78" mass="8163">MGLRYIRPKSLTWWAGVLSVATGVASVVLPPSGSLSELARLISLLAGSGDASPAGLIFLGLGLIGLRDRIERGFRGDR</sequence>
<dbReference type="RefSeq" id="WP_092500309.1">
    <property type="nucleotide sequence ID" value="NZ_FNFV01000004.1"/>
</dbReference>
<evidence type="ECO:0000313" key="3">
    <source>
        <dbReference type="Proteomes" id="UP000199328"/>
    </source>
</evidence>
<feature type="transmembrane region" description="Helical" evidence="1">
    <location>
        <begin position="41"/>
        <end position="66"/>
    </location>
</feature>
<gene>
    <name evidence="2" type="ORF">SAMN05216257_10478</name>
</gene>
<keyword evidence="1" id="KW-1133">Transmembrane helix</keyword>
<dbReference type="AlphaFoldDB" id="A0A1G9DYK4"/>
<protein>
    <submittedName>
        <fullName evidence="2">Uncharacterized protein</fullName>
    </submittedName>
</protein>